<dbReference type="AlphaFoldDB" id="A0A2K0TT55"/>
<dbReference type="Gene3D" id="3.20.20.70">
    <property type="entry name" value="Aldolase class I"/>
    <property type="match status" value="1"/>
</dbReference>
<dbReference type="SUPFAM" id="SSF51395">
    <property type="entry name" value="FMN-linked oxidoreductases"/>
    <property type="match status" value="1"/>
</dbReference>
<reference evidence="4 5" key="1">
    <citation type="submission" date="2017-02" db="EMBL/GenBank/DDBJ databases">
        <title>Genomes of Trichoderma spp. with biocontrol activity.</title>
        <authorList>
            <person name="Gardiner D."/>
            <person name="Kazan K."/>
            <person name="Vos C."/>
            <person name="Harvey P."/>
        </authorList>
    </citation>
    <scope>NUCLEOTIDE SEQUENCE [LARGE SCALE GENOMIC DNA]</scope>
    <source>
        <strain evidence="4 5">A5MH</strain>
    </source>
</reference>
<evidence type="ECO:0000256" key="1">
    <source>
        <dbReference type="ARBA" id="ARBA00001917"/>
    </source>
</evidence>
<dbReference type="InterPro" id="IPR037396">
    <property type="entry name" value="FMN_HAD"/>
</dbReference>
<sequence>MVDSPTVGRRLNELRNGTDLSEHLIFPNVSYGPKNFKNAIRDAAVSASEYLPWLSSITLLDMEIWLKGIYTPEDVITVAQYPLVKEIVISNHGGRQLDSTPATLEALPACAAAARNINAKTVA</sequence>
<gene>
    <name evidence="4" type="ORF">TGAMA5MH_00362</name>
</gene>
<dbReference type="PANTHER" id="PTHR10578">
    <property type="entry name" value="S -2-HYDROXY-ACID OXIDASE-RELATED"/>
    <property type="match status" value="1"/>
</dbReference>
<keyword evidence="2" id="KW-0560">Oxidoreductase</keyword>
<dbReference type="PROSITE" id="PS00557">
    <property type="entry name" value="FMN_HYDROXY_ACID_DH_1"/>
    <property type="match status" value="1"/>
</dbReference>
<evidence type="ECO:0000313" key="5">
    <source>
        <dbReference type="Proteomes" id="UP000236546"/>
    </source>
</evidence>
<feature type="domain" description="FMN hydroxy acid dehydrogenase" evidence="3">
    <location>
        <begin position="1"/>
        <end position="123"/>
    </location>
</feature>
<dbReference type="InterPro" id="IPR008259">
    <property type="entry name" value="FMN_hydac_DH_AS"/>
</dbReference>
<dbReference type="OrthoDB" id="1925334at2759"/>
<organism evidence="4 5">
    <name type="scientific">Trichoderma gamsii</name>
    <dbReference type="NCBI Taxonomy" id="398673"/>
    <lineage>
        <taxon>Eukaryota</taxon>
        <taxon>Fungi</taxon>
        <taxon>Dikarya</taxon>
        <taxon>Ascomycota</taxon>
        <taxon>Pezizomycotina</taxon>
        <taxon>Sordariomycetes</taxon>
        <taxon>Hypocreomycetidae</taxon>
        <taxon>Hypocreales</taxon>
        <taxon>Hypocreaceae</taxon>
        <taxon>Trichoderma</taxon>
    </lineage>
</organism>
<dbReference type="GO" id="GO:0016491">
    <property type="term" value="F:oxidoreductase activity"/>
    <property type="evidence" value="ECO:0007669"/>
    <property type="project" value="UniProtKB-KW"/>
</dbReference>
<dbReference type="InterPro" id="IPR013785">
    <property type="entry name" value="Aldolase_TIM"/>
</dbReference>
<proteinExistence type="predicted"/>
<evidence type="ECO:0000313" key="4">
    <source>
        <dbReference type="EMBL" id="PNP48671.1"/>
    </source>
</evidence>
<comment type="caution">
    <text evidence="4">The sequence shown here is derived from an EMBL/GenBank/DDBJ whole genome shotgun (WGS) entry which is preliminary data.</text>
</comment>
<dbReference type="EMBL" id="MTYH01000003">
    <property type="protein sequence ID" value="PNP48671.1"/>
    <property type="molecule type" value="Genomic_DNA"/>
</dbReference>
<comment type="cofactor">
    <cofactor evidence="1">
        <name>FMN</name>
        <dbReference type="ChEBI" id="CHEBI:58210"/>
    </cofactor>
</comment>
<dbReference type="PANTHER" id="PTHR10578:SF149">
    <property type="entry name" value="2-HYDROXYACID OXIDASE 2"/>
    <property type="match status" value="1"/>
</dbReference>
<dbReference type="PROSITE" id="PS51349">
    <property type="entry name" value="FMN_HYDROXY_ACID_DH_2"/>
    <property type="match status" value="1"/>
</dbReference>
<name>A0A2K0TT55_9HYPO</name>
<dbReference type="Proteomes" id="UP000236546">
    <property type="component" value="Unassembled WGS sequence"/>
</dbReference>
<accession>A0A2K0TT55</accession>
<evidence type="ECO:0000256" key="2">
    <source>
        <dbReference type="ARBA" id="ARBA00023002"/>
    </source>
</evidence>
<dbReference type="Pfam" id="PF01070">
    <property type="entry name" value="FMN_dh"/>
    <property type="match status" value="1"/>
</dbReference>
<evidence type="ECO:0000259" key="3">
    <source>
        <dbReference type="PROSITE" id="PS51349"/>
    </source>
</evidence>
<protein>
    <recommendedName>
        <fullName evidence="3">FMN hydroxy acid dehydrogenase domain-containing protein</fullName>
    </recommendedName>
</protein>
<dbReference type="InterPro" id="IPR000262">
    <property type="entry name" value="FMN-dep_DH"/>
</dbReference>